<feature type="compositionally biased region" description="Polar residues" evidence="1">
    <location>
        <begin position="1356"/>
        <end position="1366"/>
    </location>
</feature>
<feature type="compositionally biased region" description="Polar residues" evidence="1">
    <location>
        <begin position="753"/>
        <end position="765"/>
    </location>
</feature>
<comment type="caution">
    <text evidence="2">The sequence shown here is derived from an EMBL/GenBank/DDBJ whole genome shotgun (WGS) entry which is preliminary data.</text>
</comment>
<feature type="compositionally biased region" description="Low complexity" evidence="1">
    <location>
        <begin position="1320"/>
        <end position="1330"/>
    </location>
</feature>
<sequence length="2189" mass="239594">MSRQPVLSRHIEEPTTGGGRRRAKGSWGEKEREGGEKYEKGTGVRGTKMKDETLAMEAAILEGNCTAMCPLHRRYSLSGEVEILNSILHPLFSILFCLLFLLSQDITPLAAPDHQGDHGQCEENRNEDEDDFDCERSVGRLQNNSSLLPSLPLKGKQVQCERSKTSTSHCRRDSLQAFLGLGGVGSMLKLVSSDVAKRILTLVLLQSGETVIDCQSSHLTGQQGEDVVVTETLTWPGHCMLPMDPFQSKIGFSRIKLGRISLLYLEYKGKPGGVSFLSGLSRSIQAVSVRVELSMAVGGSRGQGRGRGRGDWRMTQMCKTVGNSGYLANKSRKRGRRRGGMLDDLMWTSYSSSYGIHHTGLRLKTDYHNAIQFKCPAKEVTEGGEPFWKGTQPLTCLTGGAELSPQQNSRMKHTMKGSNRKVTMMTKPQINSMVTHQPSDRKKHTMRSRPRSPLDPDSPPASFSDSPETEALTQIQTPVNGQTTTKDLSITHSFSNLNKFGPHECNGLDILPCGPQPRTGPRSVGLKEDIKDHTKLGQHTDLVELSNPTGTMLSSTVVTVLAPHWSSRLRRTKRPEGNGNSEAQGNLQDVANRAHERFQETVDGSLTDGSQVRLRVPFLGTRRNTVDWSTKSGPASLDYDSKRKMIQTVSLDVNSGRMDNRKMESGALSHAPTTASLMSPLSLDPNEQRRNPQTGQGGLSSLSSKPTTSSLLLSLRRFNSNGRNSNATSTLSDTNPSPLRSSPSDQDGKLFTTHISQPFHNNNGQERSKPLLSPSSFSYRTNETGPIHTPSFSNQRERNKLETRFFSASPMNKDTPFSQQPQMMKRTQSSLLSSKQAFLGRQPSERQENCKGLEKSTNIFSENSDSSHRHSPYDRFQMTHSLPRRTTLTSTSWWKQVTQEGSSPLTLDDTVNINEKPNTPFNDNRDLASLSSTDNKIFSSQIPNNRDNNNTTELVGKGNMNLFMQTQGGTYLKQRNAEDSPNHKSDRLSNRLFKQQYGSNLNREPQKTHSLPGVLSGSKISRATEQTTLTHPKELSRHDVNNSSFKANGTQIPPTLLNAKSSNTPTESSSKYNNNYCTSKTNNTPTSSHNTDSQKFTKLPLSLANSQALPSKTTSGLPLTTDTKTSSSIHSHPFSSLSNIHASSHTGSSQTHKFTNTANATPLGFERSYASVHRSFHPKTVSSLISIGDASSKTNYSPAFTASTASRSTTSFLPGSHPAATTAPSPSLLSPPVTPAMVYSPTTVTVSSPLTPPATPIITSPSYSDSSSPNQGRTCSTSPDSDPKKLHPHVEGKRLRRVTWGDSVDLKQSEPITVEKPKTSKVPTSPVSSSRSQQIVEVPSIFSSLRSSSPNTSPLCSTSPKTSSKQVVKGEKYRSSSDSVDLASSKRETSKQSDTLIHEGQDLFTSRQERTLSVEFSTVQRHSSAPLSLPPDFSSGYKLRYSSPPYSTLISTRSTQGETKTIIPRLPLFQRSQSDYTPLLSIHTDPVTDMALPMSKPPLSPISLPKPLSLPFQNQTATQGSTKCGVSETDLINNNHNKNSQARQNGQLLLVDNRLHKAHTSSSTCETETLVYSIKSKVDTAAPKNTTPNPLQYTANTPVSVEAKISQQSHRVQCKDTTSEPRSNSDQSSNGSSSTESQPRGERSNGRTKETVLGKSRFFSVEGNNEQTPRRNRFALKKSVSTPNSSLSRSESDRPSKAYNKMDQVLNRLRQKFSTRRSDDDILFPWNRKRAPSSVSGSSDVSDIPVESSKMLEEQEKGMVLSDNERGNKGTSRWTQNRHALIPPSAAGSPMAADELNTQSDKATPETEKDEQKACAEPIKSQDQSHLIIHSPTAHQFDFYDNNGTLNIPKKQFLSCRDPSTGKSPSLSPDYPTQFKKSTSSPRSPFSPFSSLSPVSPFSSPDVTDDSVFYSPKLLRRGESPSPREPGEGLSLGGSRRSRASTGPPSAGQGQEKECLASSYADLKYGIEPGRSFSVSSVLSSRPSGPGRISTGSRFMSVGDLTESALTCGGTGRDLDQWSVTPDWTTEYDYQPSKDCQMSCFPNDPGKMRSRSLPRSLTRRLANWSSEVSASPPVTTATSKGARLWSPNMNTCHFAFDTEVLPTPPPTPPLSPVSRRMSKPPSPSSPTFPSSPGAPQQVDSQSSRGHLPSRGYKSSLSTFDESSDSGSDTTTDDEYYLETGEDEEKETEL</sequence>
<feature type="compositionally biased region" description="Low complexity" evidence="1">
    <location>
        <begin position="1974"/>
        <end position="1988"/>
    </location>
</feature>
<feature type="compositionally biased region" description="Polar residues" evidence="1">
    <location>
        <begin position="1018"/>
        <end position="1030"/>
    </location>
</feature>
<proteinExistence type="predicted"/>
<feature type="compositionally biased region" description="Basic and acidic residues" evidence="1">
    <location>
        <begin position="27"/>
        <end position="45"/>
    </location>
</feature>
<feature type="compositionally biased region" description="Basic and acidic residues" evidence="1">
    <location>
        <begin position="843"/>
        <end position="854"/>
    </location>
</feature>
<gene>
    <name evidence="2" type="ORF">FQN60_013894</name>
</gene>
<feature type="region of interest" description="Disordered" evidence="1">
    <location>
        <begin position="1244"/>
        <end position="1396"/>
    </location>
</feature>
<feature type="region of interest" description="Disordered" evidence="1">
    <location>
        <begin position="2097"/>
        <end position="2189"/>
    </location>
</feature>
<feature type="compositionally biased region" description="Low complexity" evidence="1">
    <location>
        <begin position="1256"/>
        <end position="1269"/>
    </location>
</feature>
<evidence type="ECO:0000313" key="2">
    <source>
        <dbReference type="EMBL" id="KAA8580936.1"/>
    </source>
</evidence>
<feature type="compositionally biased region" description="Polar residues" evidence="1">
    <location>
        <begin position="726"/>
        <end position="745"/>
    </location>
</feature>
<dbReference type="EMBL" id="VOFY01000022">
    <property type="protein sequence ID" value="KAA8580936.1"/>
    <property type="molecule type" value="Genomic_DNA"/>
</dbReference>
<feature type="compositionally biased region" description="Basic and acidic residues" evidence="1">
    <location>
        <begin position="1031"/>
        <end position="1040"/>
    </location>
</feature>
<keyword evidence="3" id="KW-1185">Reference proteome</keyword>
<dbReference type="Proteomes" id="UP000327493">
    <property type="component" value="Chromosome 22"/>
</dbReference>
<feature type="compositionally biased region" description="Polar residues" evidence="1">
    <location>
        <begin position="855"/>
        <end position="864"/>
    </location>
</feature>
<feature type="region of interest" description="Disordered" evidence="1">
    <location>
        <begin position="1603"/>
        <end position="1702"/>
    </location>
</feature>
<feature type="compositionally biased region" description="Low complexity" evidence="1">
    <location>
        <begin position="1733"/>
        <end position="1743"/>
    </location>
</feature>
<feature type="compositionally biased region" description="Low complexity" evidence="1">
    <location>
        <begin position="1878"/>
        <end position="1908"/>
    </location>
</feature>
<feature type="region of interest" description="Disordered" evidence="1">
    <location>
        <begin position="113"/>
        <end position="133"/>
    </location>
</feature>
<feature type="compositionally biased region" description="Pro residues" evidence="1">
    <location>
        <begin position="2102"/>
        <end position="2111"/>
    </location>
</feature>
<feature type="compositionally biased region" description="Polar residues" evidence="1">
    <location>
        <begin position="1106"/>
        <end position="1125"/>
    </location>
</feature>
<feature type="compositionally biased region" description="Low complexity" evidence="1">
    <location>
        <begin position="2154"/>
        <end position="2169"/>
    </location>
</feature>
<feature type="region of interest" description="Disordered" evidence="1">
    <location>
        <begin position="423"/>
        <end position="483"/>
    </location>
</feature>
<evidence type="ECO:0000256" key="1">
    <source>
        <dbReference type="SAM" id="MobiDB-lite"/>
    </source>
</evidence>
<feature type="region of interest" description="Disordered" evidence="1">
    <location>
        <begin position="1"/>
        <end position="45"/>
    </location>
</feature>
<accession>A0A5J5CK73</accession>
<feature type="compositionally biased region" description="Basic and acidic residues" evidence="1">
    <location>
        <begin position="1384"/>
        <end position="1396"/>
    </location>
</feature>
<feature type="compositionally biased region" description="Low complexity" evidence="1">
    <location>
        <begin position="1340"/>
        <end position="1355"/>
    </location>
</feature>
<feature type="compositionally biased region" description="Acidic residues" evidence="1">
    <location>
        <begin position="2170"/>
        <end position="2189"/>
    </location>
</feature>
<feature type="compositionally biased region" description="Polar residues" evidence="1">
    <location>
        <begin position="1041"/>
        <end position="1094"/>
    </location>
</feature>
<feature type="region of interest" description="Disordered" evidence="1">
    <location>
        <begin position="1853"/>
        <end position="1953"/>
    </location>
</feature>
<feature type="compositionally biased region" description="Polar residues" evidence="1">
    <location>
        <begin position="773"/>
        <end position="794"/>
    </location>
</feature>
<feature type="region of interest" description="Disordered" evidence="1">
    <location>
        <begin position="1207"/>
        <end position="1231"/>
    </location>
</feature>
<feature type="region of interest" description="Disordered" evidence="1">
    <location>
        <begin position="719"/>
        <end position="797"/>
    </location>
</feature>
<feature type="region of interest" description="Disordered" evidence="1">
    <location>
        <begin position="1106"/>
        <end position="1134"/>
    </location>
</feature>
<feature type="compositionally biased region" description="Basic residues" evidence="1">
    <location>
        <begin position="441"/>
        <end position="450"/>
    </location>
</feature>
<feature type="compositionally biased region" description="Basic and acidic residues" evidence="1">
    <location>
        <begin position="1750"/>
        <end position="1768"/>
    </location>
</feature>
<feature type="region of interest" description="Disordered" evidence="1">
    <location>
        <begin position="651"/>
        <end position="706"/>
    </location>
</feature>
<feature type="compositionally biased region" description="Polar residues" evidence="1">
    <location>
        <begin position="471"/>
        <end position="483"/>
    </location>
</feature>
<feature type="compositionally biased region" description="Low complexity" evidence="1">
    <location>
        <begin position="1624"/>
        <end position="1637"/>
    </location>
</feature>
<feature type="compositionally biased region" description="Basic and acidic residues" evidence="1">
    <location>
        <begin position="1281"/>
        <end position="1293"/>
    </location>
</feature>
<feature type="compositionally biased region" description="Basic and acidic residues" evidence="1">
    <location>
        <begin position="1639"/>
        <end position="1652"/>
    </location>
</feature>
<feature type="compositionally biased region" description="Basic and acidic residues" evidence="1">
    <location>
        <begin position="1304"/>
        <end position="1318"/>
    </location>
</feature>
<feature type="compositionally biased region" description="Polar residues" evidence="1">
    <location>
        <begin position="1769"/>
        <end position="1778"/>
    </location>
</feature>
<feature type="compositionally biased region" description="Basic and acidic residues" evidence="1">
    <location>
        <begin position="1803"/>
        <end position="1814"/>
    </location>
</feature>
<reference evidence="2 3" key="1">
    <citation type="submission" date="2019-08" db="EMBL/GenBank/DDBJ databases">
        <title>A chromosome-level genome assembly, high-density linkage maps, and genome scans reveal the genomic architecture of hybrid incompatibilities underlying speciation via character displacement in darters (Percidae: Etheostominae).</title>
        <authorList>
            <person name="Moran R.L."/>
            <person name="Catchen J.M."/>
            <person name="Fuller R.C."/>
        </authorList>
    </citation>
    <scope>NUCLEOTIDE SEQUENCE [LARGE SCALE GENOMIC DNA]</scope>
    <source>
        <strain evidence="2">EspeVRDwgs_2016</strain>
        <tissue evidence="2">Muscle</tissue>
    </source>
</reference>
<organism evidence="2 3">
    <name type="scientific">Etheostoma spectabile</name>
    <name type="common">orangethroat darter</name>
    <dbReference type="NCBI Taxonomy" id="54343"/>
    <lineage>
        <taxon>Eukaryota</taxon>
        <taxon>Metazoa</taxon>
        <taxon>Chordata</taxon>
        <taxon>Craniata</taxon>
        <taxon>Vertebrata</taxon>
        <taxon>Euteleostomi</taxon>
        <taxon>Actinopterygii</taxon>
        <taxon>Neopterygii</taxon>
        <taxon>Teleostei</taxon>
        <taxon>Neoteleostei</taxon>
        <taxon>Acanthomorphata</taxon>
        <taxon>Eupercaria</taxon>
        <taxon>Perciformes</taxon>
        <taxon>Percoidei</taxon>
        <taxon>Percidae</taxon>
        <taxon>Etheostomatinae</taxon>
        <taxon>Etheostoma</taxon>
    </lineage>
</organism>
<feature type="region of interest" description="Disordered" evidence="1">
    <location>
        <begin position="837"/>
        <end position="875"/>
    </location>
</feature>
<feature type="compositionally biased region" description="Polar residues" evidence="1">
    <location>
        <begin position="423"/>
        <end position="437"/>
    </location>
</feature>
<feature type="region of interest" description="Disordered" evidence="1">
    <location>
        <begin position="1974"/>
        <end position="1994"/>
    </location>
</feature>
<feature type="compositionally biased region" description="Polar residues" evidence="1">
    <location>
        <begin position="1270"/>
        <end position="1280"/>
    </location>
</feature>
<feature type="compositionally biased region" description="Basic and acidic residues" evidence="1">
    <location>
        <begin position="114"/>
        <end position="124"/>
    </location>
</feature>
<evidence type="ECO:0000313" key="3">
    <source>
        <dbReference type="Proteomes" id="UP000327493"/>
    </source>
</evidence>
<protein>
    <submittedName>
        <fullName evidence="2">Uncharacterized protein</fullName>
    </submittedName>
</protein>
<feature type="region of interest" description="Disordered" evidence="1">
    <location>
        <begin position="1728"/>
        <end position="1824"/>
    </location>
</feature>
<feature type="region of interest" description="Disordered" evidence="1">
    <location>
        <begin position="998"/>
        <end position="1094"/>
    </location>
</feature>
<name>A0A5J5CK73_9PERO</name>